<dbReference type="Proteomes" id="UP001204851">
    <property type="component" value="Unassembled WGS sequence"/>
</dbReference>
<protein>
    <submittedName>
        <fullName evidence="1">AlpA family phage regulatory protein</fullName>
    </submittedName>
</protein>
<gene>
    <name evidence="1" type="ORF">M0L44_08800</name>
</gene>
<organism evidence="1 2">
    <name type="scientific">Ideonella oryzae</name>
    <dbReference type="NCBI Taxonomy" id="2937441"/>
    <lineage>
        <taxon>Bacteria</taxon>
        <taxon>Pseudomonadati</taxon>
        <taxon>Pseudomonadota</taxon>
        <taxon>Betaproteobacteria</taxon>
        <taxon>Burkholderiales</taxon>
        <taxon>Sphaerotilaceae</taxon>
        <taxon>Ideonella</taxon>
    </lineage>
</organism>
<reference evidence="1 2" key="1">
    <citation type="submission" date="2022-06" db="EMBL/GenBank/DDBJ databases">
        <title>Ideonella sp. NS12-5 Genome sequencing and assembly.</title>
        <authorList>
            <person name="Jung Y."/>
        </authorList>
    </citation>
    <scope>NUCLEOTIDE SEQUENCE [LARGE SCALE GENOMIC DNA]</scope>
    <source>
        <strain evidence="1 2">NS12-5</strain>
    </source>
</reference>
<dbReference type="Pfam" id="PF05930">
    <property type="entry name" value="Phage_AlpA"/>
    <property type="match status" value="1"/>
</dbReference>
<proteinExistence type="predicted"/>
<evidence type="ECO:0000313" key="1">
    <source>
        <dbReference type="EMBL" id="MCO5976805.1"/>
    </source>
</evidence>
<sequence>MDPELIRPAAAATRYSLSRRTLGRRMKDDPTFPRPIRLGSRVVLFKRSELDAYFEGKRGTVTTVTEETSGHGS</sequence>
<name>A0ABT1BKQ9_9BURK</name>
<dbReference type="EMBL" id="JAMXMC010000004">
    <property type="protein sequence ID" value="MCO5976805.1"/>
    <property type="molecule type" value="Genomic_DNA"/>
</dbReference>
<dbReference type="InterPro" id="IPR010260">
    <property type="entry name" value="AlpA"/>
</dbReference>
<evidence type="ECO:0000313" key="2">
    <source>
        <dbReference type="Proteomes" id="UP001204851"/>
    </source>
</evidence>
<keyword evidence="2" id="KW-1185">Reference proteome</keyword>
<dbReference type="RefSeq" id="WP_252769273.1">
    <property type="nucleotide sequence ID" value="NZ_JAMXMC010000004.1"/>
</dbReference>
<accession>A0ABT1BKQ9</accession>
<comment type="caution">
    <text evidence="1">The sequence shown here is derived from an EMBL/GenBank/DDBJ whole genome shotgun (WGS) entry which is preliminary data.</text>
</comment>